<sequence>MSLVVMGLSHRSSPIDVLERVALDEVGAQLLVGAVAAGENIAEAVVVATCNRLEVYADVDAFHGAVDDIGSALVEATGMSRAALGDHCYVHYEDRAIAHVFQLACGLDSMAVGEPQILGQLRTSLLSAREAGTVGPALNVLFQQALRVGKRAQSELDLAGTNRSLVAEGLAAAAEYVGPVRDAHVLIVGAGAMSGLAAATVAREQPRAITVVNRTWERSLRLAQGSGGAPRPWSELHDAFAHADIVLTCTGSLGHVIHADQVAQARHEVAQRTGERCVQRQVVVDLALPRDVDPDVALLPNLRVLGLGELGERLAHREQGSDLSAVQALVTSEVAAYLVGRRGQEVAPTVTALRARAAEVMAAELSRLDAKVPHMDEPTRAEVQRTLHRVVEKLLHAPTVRVKQLTGNDGSDYARALRELFDLHPGEAATSGSAPPPGVTR</sequence>
<evidence type="ECO:0000256" key="12">
    <source>
        <dbReference type="PIRSR" id="PIRSR000445-4"/>
    </source>
</evidence>
<gene>
    <name evidence="8 17" type="primary">hemA</name>
    <name evidence="17" type="ORF">KILIM_039_00490</name>
</gene>
<evidence type="ECO:0000256" key="10">
    <source>
        <dbReference type="PIRSR" id="PIRSR000445-2"/>
    </source>
</evidence>
<dbReference type="InterPro" id="IPR015896">
    <property type="entry name" value="4pyrrol_synth_GluRdtase_dimer"/>
</dbReference>
<feature type="domain" description="Tetrapyrrole biosynthesis glutamyl-tRNA reductase dimerisation" evidence="14">
    <location>
        <begin position="326"/>
        <end position="423"/>
    </location>
</feature>
<evidence type="ECO:0000313" key="18">
    <source>
        <dbReference type="Proteomes" id="UP000008366"/>
    </source>
</evidence>
<dbReference type="SUPFAM" id="SSF69742">
    <property type="entry name" value="Glutamyl tRNA-reductase catalytic, N-terminal domain"/>
    <property type="match status" value="1"/>
</dbReference>
<comment type="subunit">
    <text evidence="8">Homodimer.</text>
</comment>
<dbReference type="GO" id="GO:0019353">
    <property type="term" value="P:protoporphyrinogen IX biosynthetic process from glutamate"/>
    <property type="evidence" value="ECO:0007669"/>
    <property type="project" value="TreeGrafter"/>
</dbReference>
<dbReference type="InterPro" id="IPR006151">
    <property type="entry name" value="Shikm_DH/Glu-tRNA_Rdtase"/>
</dbReference>
<dbReference type="RefSeq" id="WP_006593006.1">
    <property type="nucleotide sequence ID" value="NZ_BAHD01000039.1"/>
</dbReference>
<evidence type="ECO:0000256" key="7">
    <source>
        <dbReference type="ARBA" id="ARBA00047464"/>
    </source>
</evidence>
<dbReference type="GO" id="GO:0050661">
    <property type="term" value="F:NADP binding"/>
    <property type="evidence" value="ECO:0007669"/>
    <property type="project" value="InterPro"/>
</dbReference>
<name>K6XCE0_9MICO</name>
<dbReference type="FunFam" id="3.30.460.30:FF:000001">
    <property type="entry name" value="Glutamyl-tRNA reductase"/>
    <property type="match status" value="1"/>
</dbReference>
<comment type="function">
    <text evidence="8">Catalyzes the NADPH-dependent reduction of glutamyl-tRNA(Glu) to glutamate 1-semialdehyde (GSA).</text>
</comment>
<protein>
    <recommendedName>
        <fullName evidence="3 8">Glutamyl-tRNA reductase</fullName>
        <shortName evidence="8">GluTR</shortName>
        <ecNumber evidence="3 8">1.2.1.70</ecNumber>
    </recommendedName>
</protein>
<feature type="active site" description="Nucleophile" evidence="8 9">
    <location>
        <position position="50"/>
    </location>
</feature>
<dbReference type="Pfam" id="PF01488">
    <property type="entry name" value="Shikimate_DH"/>
    <property type="match status" value="1"/>
</dbReference>
<comment type="pathway">
    <text evidence="1 8 13">Porphyrin-containing compound metabolism; protoporphyrin-IX biosynthesis; 5-aminolevulinate from L-glutamyl-tRNA(Glu): step 1/2.</text>
</comment>
<keyword evidence="6 8" id="KW-0627">Porphyrin biosynthesis</keyword>
<proteinExistence type="inferred from homology"/>
<evidence type="ECO:0000313" key="17">
    <source>
        <dbReference type="EMBL" id="GAB96474.1"/>
    </source>
</evidence>
<dbReference type="PIRSF" id="PIRSF000445">
    <property type="entry name" value="4pyrrol_synth_GluRdtase"/>
    <property type="match status" value="1"/>
</dbReference>
<evidence type="ECO:0000259" key="16">
    <source>
        <dbReference type="Pfam" id="PF05201"/>
    </source>
</evidence>
<evidence type="ECO:0000256" key="2">
    <source>
        <dbReference type="ARBA" id="ARBA00005916"/>
    </source>
</evidence>
<evidence type="ECO:0000256" key="4">
    <source>
        <dbReference type="ARBA" id="ARBA00022857"/>
    </source>
</evidence>
<dbReference type="EC" id="1.2.1.70" evidence="3 8"/>
<dbReference type="PROSITE" id="PS00747">
    <property type="entry name" value="GLUTR"/>
    <property type="match status" value="1"/>
</dbReference>
<dbReference type="Pfam" id="PF00745">
    <property type="entry name" value="GlutR_dimer"/>
    <property type="match status" value="1"/>
</dbReference>
<reference evidence="17 18" key="1">
    <citation type="submission" date="2012-08" db="EMBL/GenBank/DDBJ databases">
        <title>Whole genome shotgun sequence of Kineosphaera limosa NBRC 100340.</title>
        <authorList>
            <person name="Yoshida I."/>
            <person name="Isaki S."/>
            <person name="Hosoyama A."/>
            <person name="Tsuchikane K."/>
            <person name="Katsumata H."/>
            <person name="Ando Y."/>
            <person name="Ohji S."/>
            <person name="Hamada M."/>
            <person name="Tamura T."/>
            <person name="Yamazoe A."/>
            <person name="Yamazaki S."/>
            <person name="Fujita N."/>
        </authorList>
    </citation>
    <scope>NUCLEOTIDE SEQUENCE [LARGE SCALE GENOMIC DNA]</scope>
    <source>
        <strain evidence="17 18">NBRC 100340</strain>
    </source>
</reference>
<dbReference type="PANTHER" id="PTHR43013">
    <property type="entry name" value="GLUTAMYL-TRNA REDUCTASE"/>
    <property type="match status" value="1"/>
</dbReference>
<dbReference type="NCBIfam" id="TIGR01035">
    <property type="entry name" value="hemA"/>
    <property type="match status" value="1"/>
</dbReference>
<feature type="binding site" evidence="8 10">
    <location>
        <begin position="49"/>
        <end position="52"/>
    </location>
    <ligand>
        <name>substrate</name>
    </ligand>
</feature>
<keyword evidence="4 8" id="KW-0521">NADP</keyword>
<feature type="binding site" evidence="8 11">
    <location>
        <begin position="189"/>
        <end position="194"/>
    </location>
    <ligand>
        <name>NADP(+)</name>
        <dbReference type="ChEBI" id="CHEBI:58349"/>
    </ligand>
</feature>
<dbReference type="EMBL" id="BAHD01000039">
    <property type="protein sequence ID" value="GAB96474.1"/>
    <property type="molecule type" value="Genomic_DNA"/>
</dbReference>
<feature type="domain" description="Glutamyl-tRNA reductase N-terminal" evidence="16">
    <location>
        <begin position="7"/>
        <end position="155"/>
    </location>
</feature>
<dbReference type="Gene3D" id="3.30.460.30">
    <property type="entry name" value="Glutamyl-tRNA reductase, N-terminal domain"/>
    <property type="match status" value="1"/>
</dbReference>
<feature type="site" description="Important for activity" evidence="8 12">
    <location>
        <position position="99"/>
    </location>
</feature>
<organism evidence="17 18">
    <name type="scientific">Kineosphaera limosa NBRC 100340</name>
    <dbReference type="NCBI Taxonomy" id="1184609"/>
    <lineage>
        <taxon>Bacteria</taxon>
        <taxon>Bacillati</taxon>
        <taxon>Actinomycetota</taxon>
        <taxon>Actinomycetes</taxon>
        <taxon>Micrococcales</taxon>
        <taxon>Dermatophilaceae</taxon>
        <taxon>Kineosphaera</taxon>
    </lineage>
</organism>
<dbReference type="SUPFAM" id="SSF69075">
    <property type="entry name" value="Glutamyl tRNA-reductase dimerization domain"/>
    <property type="match status" value="1"/>
</dbReference>
<feature type="binding site" evidence="8 10">
    <location>
        <begin position="114"/>
        <end position="116"/>
    </location>
    <ligand>
        <name>substrate</name>
    </ligand>
</feature>
<dbReference type="eggNOG" id="COG0373">
    <property type="taxonomic scope" value="Bacteria"/>
</dbReference>
<dbReference type="InterPro" id="IPR018214">
    <property type="entry name" value="GluRdtase_CS"/>
</dbReference>
<feature type="binding site" evidence="8 10">
    <location>
        <position position="120"/>
    </location>
    <ligand>
        <name>substrate</name>
    </ligand>
</feature>
<dbReference type="HAMAP" id="MF_00087">
    <property type="entry name" value="Glu_tRNA_reductase"/>
    <property type="match status" value="1"/>
</dbReference>
<dbReference type="GO" id="GO:0008883">
    <property type="term" value="F:glutamyl-tRNA reductase activity"/>
    <property type="evidence" value="ECO:0007669"/>
    <property type="project" value="UniProtKB-UniRule"/>
</dbReference>
<evidence type="ECO:0000256" key="6">
    <source>
        <dbReference type="ARBA" id="ARBA00023244"/>
    </source>
</evidence>
<dbReference type="STRING" id="1184609.KILIM_039_00490"/>
<dbReference type="CDD" id="cd05213">
    <property type="entry name" value="NAD_bind_Glutamyl_tRNA_reduct"/>
    <property type="match status" value="1"/>
</dbReference>
<evidence type="ECO:0000256" key="8">
    <source>
        <dbReference type="HAMAP-Rule" id="MF_00087"/>
    </source>
</evidence>
<evidence type="ECO:0000256" key="9">
    <source>
        <dbReference type="PIRSR" id="PIRSR000445-1"/>
    </source>
</evidence>
<keyword evidence="18" id="KW-1185">Reference proteome</keyword>
<dbReference type="InterPro" id="IPR036343">
    <property type="entry name" value="GluRdtase_N_sf"/>
</dbReference>
<accession>K6XCE0</accession>
<dbReference type="NCBIfam" id="NF000744">
    <property type="entry name" value="PRK00045.1-3"/>
    <property type="match status" value="1"/>
</dbReference>
<evidence type="ECO:0000256" key="3">
    <source>
        <dbReference type="ARBA" id="ARBA00012970"/>
    </source>
</evidence>
<evidence type="ECO:0000259" key="14">
    <source>
        <dbReference type="Pfam" id="PF00745"/>
    </source>
</evidence>
<evidence type="ECO:0000259" key="15">
    <source>
        <dbReference type="Pfam" id="PF01488"/>
    </source>
</evidence>
<dbReference type="InterPro" id="IPR015895">
    <property type="entry name" value="4pyrrol_synth_GluRdtase_N"/>
</dbReference>
<dbReference type="OrthoDB" id="110209at2"/>
<comment type="catalytic activity">
    <reaction evidence="7 8 13">
        <text>(S)-4-amino-5-oxopentanoate + tRNA(Glu) + NADP(+) = L-glutamyl-tRNA(Glu) + NADPH + H(+)</text>
        <dbReference type="Rhea" id="RHEA:12344"/>
        <dbReference type="Rhea" id="RHEA-COMP:9663"/>
        <dbReference type="Rhea" id="RHEA-COMP:9680"/>
        <dbReference type="ChEBI" id="CHEBI:15378"/>
        <dbReference type="ChEBI" id="CHEBI:57501"/>
        <dbReference type="ChEBI" id="CHEBI:57783"/>
        <dbReference type="ChEBI" id="CHEBI:58349"/>
        <dbReference type="ChEBI" id="CHEBI:78442"/>
        <dbReference type="ChEBI" id="CHEBI:78520"/>
        <dbReference type="EC" id="1.2.1.70"/>
    </reaction>
</comment>
<dbReference type="InterPro" id="IPR000343">
    <property type="entry name" value="4pyrrol_synth_GluRdtase"/>
</dbReference>
<evidence type="ECO:0000256" key="13">
    <source>
        <dbReference type="RuleBase" id="RU000584"/>
    </source>
</evidence>
<dbReference type="Gene3D" id="3.40.50.720">
    <property type="entry name" value="NAD(P)-binding Rossmann-like Domain"/>
    <property type="match status" value="1"/>
</dbReference>
<evidence type="ECO:0000256" key="11">
    <source>
        <dbReference type="PIRSR" id="PIRSR000445-3"/>
    </source>
</evidence>
<feature type="binding site" evidence="8 10">
    <location>
        <position position="109"/>
    </location>
    <ligand>
        <name>substrate</name>
    </ligand>
</feature>
<dbReference type="InterPro" id="IPR036291">
    <property type="entry name" value="NAD(P)-bd_dom_sf"/>
</dbReference>
<comment type="similarity">
    <text evidence="2 8 13">Belongs to the glutamyl-tRNA reductase family.</text>
</comment>
<dbReference type="AlphaFoldDB" id="K6XCE0"/>
<dbReference type="Pfam" id="PF05201">
    <property type="entry name" value="GlutR_N"/>
    <property type="match status" value="1"/>
</dbReference>
<evidence type="ECO:0000256" key="5">
    <source>
        <dbReference type="ARBA" id="ARBA00023002"/>
    </source>
</evidence>
<dbReference type="UniPathway" id="UPA00251">
    <property type="reaction ID" value="UER00316"/>
</dbReference>
<dbReference type="Proteomes" id="UP000008366">
    <property type="component" value="Unassembled WGS sequence"/>
</dbReference>
<evidence type="ECO:0000256" key="1">
    <source>
        <dbReference type="ARBA" id="ARBA00005059"/>
    </source>
</evidence>
<keyword evidence="5 8" id="KW-0560">Oxidoreductase</keyword>
<comment type="caution">
    <text evidence="17">The sequence shown here is derived from an EMBL/GenBank/DDBJ whole genome shotgun (WGS) entry which is preliminary data.</text>
</comment>
<dbReference type="PANTHER" id="PTHR43013:SF1">
    <property type="entry name" value="GLUTAMYL-TRNA REDUCTASE"/>
    <property type="match status" value="1"/>
</dbReference>
<comment type="miscellaneous">
    <text evidence="8">During catalysis, the active site Cys acts as a nucleophile attacking the alpha-carbonyl group of tRNA-bound glutamate with the formation of a thioester intermediate between enzyme and glutamate, and the concomitant release of tRNA(Glu). The thioester intermediate is finally reduced by direct hydride transfer from NADPH, to form the product GSA.</text>
</comment>
<dbReference type="SUPFAM" id="SSF51735">
    <property type="entry name" value="NAD(P)-binding Rossmann-fold domains"/>
    <property type="match status" value="1"/>
</dbReference>
<comment type="domain">
    <text evidence="8">Possesses an unusual extended V-shaped dimeric structure with each monomer consisting of three distinct domains arranged along a curved 'spinal' alpha-helix. The N-terminal catalytic domain specifically recognizes the glutamate moiety of the substrate. The second domain is the NADPH-binding domain, and the third C-terminal domain is responsible for dimerization.</text>
</comment>
<dbReference type="InterPro" id="IPR036453">
    <property type="entry name" value="GluRdtase_dimer_dom_sf"/>
</dbReference>
<feature type="domain" description="Quinate/shikimate 5-dehydrogenase/glutamyl-tRNA reductase" evidence="15">
    <location>
        <begin position="173"/>
        <end position="310"/>
    </location>
</feature>